<dbReference type="InterPro" id="IPR013325">
    <property type="entry name" value="RNA_pol_sigma_r2"/>
</dbReference>
<dbReference type="InterPro" id="IPR013324">
    <property type="entry name" value="RNA_pol_sigma_r3/r4-like"/>
</dbReference>
<dbReference type="Gene3D" id="1.10.10.10">
    <property type="entry name" value="Winged helix-like DNA-binding domain superfamily/Winged helix DNA-binding domain"/>
    <property type="match status" value="1"/>
</dbReference>
<sequence>MTLVCADKEACDERFSLVYEMTYDEIRKYASCRCGDPQHLPDLLQEIYLEYYRTLRRKGCAYVRDDRALLMKIASRCAMRYYTLKQRMRLLVPIQAAGENDSVTDTDIPDPFSLEDAVITAEESGNIAREISHLPAETRKIIYLYYAEDMKLPEIAAAMNMKLSTVKTKLYRGVNKVRKNVCEERSK</sequence>
<dbReference type="InterPro" id="IPR014284">
    <property type="entry name" value="RNA_pol_sigma-70_dom"/>
</dbReference>
<comment type="caution">
    <text evidence="6">The sequence shown here is derived from an EMBL/GenBank/DDBJ whole genome shotgun (WGS) entry which is preliminary data.</text>
</comment>
<dbReference type="Gene3D" id="1.10.1740.10">
    <property type="match status" value="1"/>
</dbReference>
<keyword evidence="2" id="KW-0805">Transcription regulation</keyword>
<evidence type="ECO:0000313" key="7">
    <source>
        <dbReference type="Proteomes" id="UP001139365"/>
    </source>
</evidence>
<dbReference type="SUPFAM" id="SSF88659">
    <property type="entry name" value="Sigma3 and sigma4 domains of RNA polymerase sigma factors"/>
    <property type="match status" value="1"/>
</dbReference>
<accession>A0AAE3K058</accession>
<keyword evidence="4" id="KW-0804">Transcription</keyword>
<name>A0AAE3K058_9BACT</name>
<dbReference type="EMBL" id="JALEMU010000113">
    <property type="protein sequence ID" value="MCI5756016.1"/>
    <property type="molecule type" value="Genomic_DNA"/>
</dbReference>
<dbReference type="AlphaFoldDB" id="A0AAE3K058"/>
<comment type="similarity">
    <text evidence="1">Belongs to the sigma-70 factor family. ECF subfamily.</text>
</comment>
<evidence type="ECO:0000256" key="4">
    <source>
        <dbReference type="ARBA" id="ARBA00023163"/>
    </source>
</evidence>
<dbReference type="InterPro" id="IPR036388">
    <property type="entry name" value="WH-like_DNA-bd_sf"/>
</dbReference>
<dbReference type="GO" id="GO:0003677">
    <property type="term" value="F:DNA binding"/>
    <property type="evidence" value="ECO:0007669"/>
    <property type="project" value="InterPro"/>
</dbReference>
<keyword evidence="3" id="KW-0731">Sigma factor</keyword>
<dbReference type="GO" id="GO:0016987">
    <property type="term" value="F:sigma factor activity"/>
    <property type="evidence" value="ECO:0007669"/>
    <property type="project" value="UniProtKB-KW"/>
</dbReference>
<dbReference type="InterPro" id="IPR039425">
    <property type="entry name" value="RNA_pol_sigma-70-like"/>
</dbReference>
<evidence type="ECO:0000259" key="5">
    <source>
        <dbReference type="Pfam" id="PF08281"/>
    </source>
</evidence>
<dbReference type="PANTHER" id="PTHR43133">
    <property type="entry name" value="RNA POLYMERASE ECF-TYPE SIGMA FACTO"/>
    <property type="match status" value="1"/>
</dbReference>
<dbReference type="PANTHER" id="PTHR43133:SF60">
    <property type="entry name" value="RNA POLYMERASE SIGMA FACTOR SIGV"/>
    <property type="match status" value="1"/>
</dbReference>
<feature type="domain" description="RNA polymerase sigma factor 70 region 4 type 2" evidence="5">
    <location>
        <begin position="126"/>
        <end position="176"/>
    </location>
</feature>
<dbReference type="Proteomes" id="UP001139365">
    <property type="component" value="Unassembled WGS sequence"/>
</dbReference>
<dbReference type="GO" id="GO:0006352">
    <property type="term" value="P:DNA-templated transcription initiation"/>
    <property type="evidence" value="ECO:0007669"/>
    <property type="project" value="InterPro"/>
</dbReference>
<evidence type="ECO:0000256" key="2">
    <source>
        <dbReference type="ARBA" id="ARBA00023015"/>
    </source>
</evidence>
<evidence type="ECO:0000256" key="1">
    <source>
        <dbReference type="ARBA" id="ARBA00010641"/>
    </source>
</evidence>
<reference evidence="6 7" key="1">
    <citation type="submission" date="2022-03" db="EMBL/GenBank/DDBJ databases">
        <title>Metagenome-assembled genomes from swine fecal metagenomes.</title>
        <authorList>
            <person name="Holman D.B."/>
            <person name="Kommadath A."/>
        </authorList>
    </citation>
    <scope>NUCLEOTIDE SEQUENCE [LARGE SCALE GENOMIC DNA]</scope>
    <source>
        <strain evidence="6">SUG147</strain>
    </source>
</reference>
<protein>
    <submittedName>
        <fullName evidence="6">Sigma-70 family RNA polymerase sigma factor</fullName>
    </submittedName>
</protein>
<gene>
    <name evidence="6" type="ORF">MR241_06955</name>
</gene>
<proteinExistence type="inferred from homology"/>
<evidence type="ECO:0000313" key="6">
    <source>
        <dbReference type="EMBL" id="MCI5756016.1"/>
    </source>
</evidence>
<evidence type="ECO:0000256" key="3">
    <source>
        <dbReference type="ARBA" id="ARBA00023082"/>
    </source>
</evidence>
<dbReference type="SUPFAM" id="SSF88946">
    <property type="entry name" value="Sigma2 domain of RNA polymerase sigma factors"/>
    <property type="match status" value="1"/>
</dbReference>
<dbReference type="InterPro" id="IPR013249">
    <property type="entry name" value="RNA_pol_sigma70_r4_t2"/>
</dbReference>
<organism evidence="6 7">
    <name type="scientific">Candidatus Colimorpha enterica</name>
    <dbReference type="NCBI Taxonomy" id="3083063"/>
    <lineage>
        <taxon>Bacteria</taxon>
        <taxon>Pseudomonadati</taxon>
        <taxon>Bacteroidota</taxon>
        <taxon>Bacteroidia</taxon>
        <taxon>Bacteroidales</taxon>
        <taxon>Candidatus Colimorpha</taxon>
    </lineage>
</organism>
<dbReference type="Pfam" id="PF08281">
    <property type="entry name" value="Sigma70_r4_2"/>
    <property type="match status" value="1"/>
</dbReference>
<dbReference type="NCBIfam" id="TIGR02937">
    <property type="entry name" value="sigma70-ECF"/>
    <property type="match status" value="1"/>
</dbReference>
<dbReference type="CDD" id="cd06171">
    <property type="entry name" value="Sigma70_r4"/>
    <property type="match status" value="1"/>
</dbReference>